<evidence type="ECO:0000256" key="2">
    <source>
        <dbReference type="ARBA" id="ARBA00022801"/>
    </source>
</evidence>
<dbReference type="EC" id="3.5.1.23" evidence="4"/>
<dbReference type="InterPro" id="IPR006823">
    <property type="entry name" value="Ceramidase_alk"/>
</dbReference>
<dbReference type="GO" id="GO:0005576">
    <property type="term" value="C:extracellular region"/>
    <property type="evidence" value="ECO:0007669"/>
    <property type="project" value="TreeGrafter"/>
</dbReference>
<dbReference type="InterPro" id="IPR031331">
    <property type="entry name" value="NEUT/ALK_ceramidase_C"/>
</dbReference>
<dbReference type="GO" id="GO:0046514">
    <property type="term" value="P:ceramide catabolic process"/>
    <property type="evidence" value="ECO:0007669"/>
    <property type="project" value="InterPro"/>
</dbReference>
<dbReference type="GO" id="GO:0046512">
    <property type="term" value="P:sphingosine biosynthetic process"/>
    <property type="evidence" value="ECO:0007669"/>
    <property type="project" value="TreeGrafter"/>
</dbReference>
<evidence type="ECO:0000256" key="4">
    <source>
        <dbReference type="RuleBase" id="RU366019"/>
    </source>
</evidence>
<dbReference type="GO" id="GO:0042759">
    <property type="term" value="P:long-chain fatty acid biosynthetic process"/>
    <property type="evidence" value="ECO:0007669"/>
    <property type="project" value="TreeGrafter"/>
</dbReference>
<gene>
    <name evidence="7" type="ORF">H0H81_002188</name>
</gene>
<dbReference type="AlphaFoldDB" id="A0A9P7GN60"/>
<dbReference type="InterPro" id="IPR038445">
    <property type="entry name" value="NCDase_C_sf"/>
</dbReference>
<reference evidence="7" key="1">
    <citation type="submission" date="2021-02" db="EMBL/GenBank/DDBJ databases">
        <authorList>
            <person name="Nieuwenhuis M."/>
            <person name="Van De Peppel L.J.J."/>
        </authorList>
    </citation>
    <scope>NUCLEOTIDE SEQUENCE</scope>
    <source>
        <strain evidence="7">D49</strain>
    </source>
</reference>
<comment type="cofactor">
    <cofactor evidence="3">
        <name>Zn(2+)</name>
        <dbReference type="ChEBI" id="CHEBI:29105"/>
    </cofactor>
    <text evidence="3">Binds 1 zinc ion per subunit.</text>
</comment>
<dbReference type="EMBL" id="JABCKI010000073">
    <property type="protein sequence ID" value="KAG5653121.1"/>
    <property type="molecule type" value="Genomic_DNA"/>
</dbReference>
<reference evidence="7" key="2">
    <citation type="submission" date="2021-10" db="EMBL/GenBank/DDBJ databases">
        <title>Phylogenomics reveals ancestral predisposition of the termite-cultivated fungus Termitomyces towards a domesticated lifestyle.</title>
        <authorList>
            <person name="Auxier B."/>
            <person name="Grum-Grzhimaylo A."/>
            <person name="Cardenas M.E."/>
            <person name="Lodge J.D."/>
            <person name="Laessoe T."/>
            <person name="Pedersen O."/>
            <person name="Smith M.E."/>
            <person name="Kuyper T.W."/>
            <person name="Franco-Molano E.A."/>
            <person name="Baroni T.J."/>
            <person name="Aanen D.K."/>
        </authorList>
    </citation>
    <scope>NUCLEOTIDE SEQUENCE</scope>
    <source>
        <strain evidence="7">D49</strain>
    </source>
</reference>
<dbReference type="PANTHER" id="PTHR12670:SF1">
    <property type="entry name" value="NEUTRAL CERAMIDASE"/>
    <property type="match status" value="1"/>
</dbReference>
<dbReference type="Pfam" id="PF04734">
    <property type="entry name" value="Ceramidase_alk"/>
    <property type="match status" value="1"/>
</dbReference>
<organism evidence="7 8">
    <name type="scientific">Sphagnurus paluster</name>
    <dbReference type="NCBI Taxonomy" id="117069"/>
    <lineage>
        <taxon>Eukaryota</taxon>
        <taxon>Fungi</taxon>
        <taxon>Dikarya</taxon>
        <taxon>Basidiomycota</taxon>
        <taxon>Agaricomycotina</taxon>
        <taxon>Agaricomycetes</taxon>
        <taxon>Agaricomycetidae</taxon>
        <taxon>Agaricales</taxon>
        <taxon>Tricholomatineae</taxon>
        <taxon>Lyophyllaceae</taxon>
        <taxon>Sphagnurus</taxon>
    </lineage>
</organism>
<protein>
    <recommendedName>
        <fullName evidence="4">Neutral ceramidase</fullName>
        <ecNumber evidence="4">3.5.1.23</ecNumber>
    </recommendedName>
</protein>
<proteinExistence type="inferred from homology"/>
<comment type="similarity">
    <text evidence="1 4">Belongs to the neutral ceramidase family.</text>
</comment>
<feature type="binding site" evidence="3">
    <location>
        <position position="115"/>
    </location>
    <ligand>
        <name>Zn(2+)</name>
        <dbReference type="ChEBI" id="CHEBI:29105"/>
    </ligand>
</feature>
<name>A0A9P7GN60_9AGAR</name>
<evidence type="ECO:0000259" key="5">
    <source>
        <dbReference type="Pfam" id="PF04734"/>
    </source>
</evidence>
<accession>A0A9P7GN60</accession>
<evidence type="ECO:0000313" key="7">
    <source>
        <dbReference type="EMBL" id="KAG5653121.1"/>
    </source>
</evidence>
<sequence length="352" mass="37929">MSFLTFDNRHSGPGFRISDFESNRIIGDKQFQGAQAVMNGARSPVTGKVRSVHVYMNMSSYKFKLTNGTEVSTCPAAMGYAFAGGTTDGPGALDFIQGANASMPQNPFWEIVKGELTTMAGRRIREAIRAKLISSGVLGSDAYVVVAGPANVYGHYVTTREEYSIQRYEGASTLFGQHSLDAYIDKYSSLVPFLSDSTPSGKPTSDAPPPEQTSKAISLQTGVVLDAAPIGKKFGGVLVDVKTTAYRAGEVVSAQFVGANPRNNLRLDGTFLTVDQLVDGQWKTVRSDSHPSTTYQWLRTNTVLGYSTVTISWTIESGTPAGIYRIKYFGDSKSFIGTISPFSGFSSNFTVA</sequence>
<dbReference type="GO" id="GO:0046872">
    <property type="term" value="F:metal ion binding"/>
    <property type="evidence" value="ECO:0007669"/>
    <property type="project" value="UniProtKB-KW"/>
</dbReference>
<evidence type="ECO:0000256" key="3">
    <source>
        <dbReference type="PIRSR" id="PIRSR606823-2"/>
    </source>
</evidence>
<dbReference type="InterPro" id="IPR031329">
    <property type="entry name" value="NEUT/ALK_ceramidase_N"/>
</dbReference>
<feature type="domain" description="Neutral/alkaline non-lysosomal ceramidase N-terminal" evidence="5">
    <location>
        <begin position="10"/>
        <end position="114"/>
    </location>
</feature>
<keyword evidence="8" id="KW-1185">Reference proteome</keyword>
<evidence type="ECO:0000259" key="6">
    <source>
        <dbReference type="Pfam" id="PF17048"/>
    </source>
</evidence>
<dbReference type="Pfam" id="PF17048">
    <property type="entry name" value="Ceramidse_alk_C"/>
    <property type="match status" value="1"/>
</dbReference>
<dbReference type="OrthoDB" id="191371at2759"/>
<dbReference type="GO" id="GO:0017040">
    <property type="term" value="F:N-acylsphingosine amidohydrolase activity"/>
    <property type="evidence" value="ECO:0007669"/>
    <property type="project" value="UniProtKB-UniRule"/>
</dbReference>
<keyword evidence="4" id="KW-0443">Lipid metabolism</keyword>
<keyword evidence="2 4" id="KW-0378">Hydrolase</keyword>
<keyword evidence="4" id="KW-0746">Sphingolipid metabolism</keyword>
<comment type="caution">
    <text evidence="7">The sequence shown here is derived from an EMBL/GenBank/DDBJ whole genome shotgun (WGS) entry which is preliminary data.</text>
</comment>
<dbReference type="Gene3D" id="2.60.40.2300">
    <property type="entry name" value="Neutral/alkaline non-lysosomal ceramidase, C-terminal domain"/>
    <property type="match status" value="1"/>
</dbReference>
<keyword evidence="3" id="KW-0862">Zinc</keyword>
<dbReference type="Proteomes" id="UP000717328">
    <property type="component" value="Unassembled WGS sequence"/>
</dbReference>
<evidence type="ECO:0000313" key="8">
    <source>
        <dbReference type="Proteomes" id="UP000717328"/>
    </source>
</evidence>
<feature type="domain" description="Neutral/alkaline non-lysosomal ceramidase C-terminal" evidence="6">
    <location>
        <begin position="188"/>
        <end position="351"/>
    </location>
</feature>
<dbReference type="PANTHER" id="PTHR12670">
    <property type="entry name" value="CERAMIDASE"/>
    <property type="match status" value="1"/>
</dbReference>
<keyword evidence="3" id="KW-0479">Metal-binding</keyword>
<feature type="binding site" evidence="3">
    <location>
        <position position="156"/>
    </location>
    <ligand>
        <name>Zn(2+)</name>
        <dbReference type="ChEBI" id="CHEBI:29105"/>
    </ligand>
</feature>
<comment type="catalytic activity">
    <reaction evidence="4">
        <text>an N-acylsphing-4-enine + H2O = sphing-4-enine + a fatty acid</text>
        <dbReference type="Rhea" id="RHEA:20856"/>
        <dbReference type="ChEBI" id="CHEBI:15377"/>
        <dbReference type="ChEBI" id="CHEBI:28868"/>
        <dbReference type="ChEBI" id="CHEBI:52639"/>
        <dbReference type="ChEBI" id="CHEBI:57756"/>
        <dbReference type="EC" id="3.5.1.23"/>
    </reaction>
</comment>
<evidence type="ECO:0000256" key="1">
    <source>
        <dbReference type="ARBA" id="ARBA00009835"/>
    </source>
</evidence>
<dbReference type="GO" id="GO:0016020">
    <property type="term" value="C:membrane"/>
    <property type="evidence" value="ECO:0007669"/>
    <property type="project" value="GOC"/>
</dbReference>